<dbReference type="InterPro" id="IPR012910">
    <property type="entry name" value="Plug_dom"/>
</dbReference>
<dbReference type="PROSITE" id="PS52016">
    <property type="entry name" value="TONB_DEPENDENT_REC_3"/>
    <property type="match status" value="1"/>
</dbReference>
<evidence type="ECO:0000313" key="10">
    <source>
        <dbReference type="Proteomes" id="UP000219559"/>
    </source>
</evidence>
<evidence type="ECO:0000256" key="5">
    <source>
        <dbReference type="ARBA" id="ARBA00023136"/>
    </source>
</evidence>
<proteinExistence type="inferred from homology"/>
<dbReference type="InterPro" id="IPR008969">
    <property type="entry name" value="CarboxyPept-like_regulatory"/>
</dbReference>
<dbReference type="EMBL" id="NBWU01000008">
    <property type="protein sequence ID" value="PCE62546.1"/>
    <property type="molecule type" value="Genomic_DNA"/>
</dbReference>
<dbReference type="InterPro" id="IPR037066">
    <property type="entry name" value="Plug_dom_sf"/>
</dbReference>
<evidence type="ECO:0000259" key="8">
    <source>
        <dbReference type="Pfam" id="PF07715"/>
    </source>
</evidence>
<protein>
    <recommendedName>
        <fullName evidence="8">TonB-dependent receptor plug domain-containing protein</fullName>
    </recommendedName>
</protein>
<dbReference type="GO" id="GO:0009279">
    <property type="term" value="C:cell outer membrane"/>
    <property type="evidence" value="ECO:0007669"/>
    <property type="project" value="UniProtKB-SubCell"/>
</dbReference>
<dbReference type="NCBIfam" id="TIGR04056">
    <property type="entry name" value="OMP_RagA_SusC"/>
    <property type="match status" value="1"/>
</dbReference>
<keyword evidence="2 7" id="KW-0813">Transport</keyword>
<reference evidence="9 10" key="1">
    <citation type="submission" date="2017-04" db="EMBL/GenBank/DDBJ databases">
        <title>A new member of the family Flavobacteriaceae isolated from ascidians.</title>
        <authorList>
            <person name="Chen L."/>
        </authorList>
    </citation>
    <scope>NUCLEOTIDE SEQUENCE [LARGE SCALE GENOMIC DNA]</scope>
    <source>
        <strain evidence="9 10">HQA918</strain>
    </source>
</reference>
<dbReference type="SUPFAM" id="SSF49464">
    <property type="entry name" value="Carboxypeptidase regulatory domain-like"/>
    <property type="match status" value="1"/>
</dbReference>
<dbReference type="OrthoDB" id="9768177at2"/>
<dbReference type="InterPro" id="IPR039426">
    <property type="entry name" value="TonB-dep_rcpt-like"/>
</dbReference>
<evidence type="ECO:0000256" key="4">
    <source>
        <dbReference type="ARBA" id="ARBA00022692"/>
    </source>
</evidence>
<name>A0A2A4G3K8_9FLAO</name>
<dbReference type="FunFam" id="2.60.40.1120:FF:000003">
    <property type="entry name" value="Outer membrane protein Omp121"/>
    <property type="match status" value="1"/>
</dbReference>
<comment type="caution">
    <text evidence="9">The sequence shown here is derived from an EMBL/GenBank/DDBJ whole genome shotgun (WGS) entry which is preliminary data.</text>
</comment>
<keyword evidence="3 7" id="KW-1134">Transmembrane beta strand</keyword>
<organism evidence="9 10">
    <name type="scientific">Sediminicola luteus</name>
    <dbReference type="NCBI Taxonomy" id="319238"/>
    <lineage>
        <taxon>Bacteria</taxon>
        <taxon>Pseudomonadati</taxon>
        <taxon>Bacteroidota</taxon>
        <taxon>Flavobacteriia</taxon>
        <taxon>Flavobacteriales</taxon>
        <taxon>Flavobacteriaceae</taxon>
        <taxon>Sediminicola</taxon>
    </lineage>
</organism>
<keyword evidence="6 7" id="KW-0998">Cell outer membrane</keyword>
<feature type="domain" description="TonB-dependent receptor plug" evidence="8">
    <location>
        <begin position="115"/>
        <end position="220"/>
    </location>
</feature>
<dbReference type="Gene3D" id="2.170.130.10">
    <property type="entry name" value="TonB-dependent receptor, plug domain"/>
    <property type="match status" value="1"/>
</dbReference>
<keyword evidence="5 7" id="KW-0472">Membrane</keyword>
<evidence type="ECO:0000313" key="9">
    <source>
        <dbReference type="EMBL" id="PCE62546.1"/>
    </source>
</evidence>
<gene>
    <name evidence="9" type="ORF">B7P33_18080</name>
</gene>
<dbReference type="SUPFAM" id="SSF56935">
    <property type="entry name" value="Porins"/>
    <property type="match status" value="1"/>
</dbReference>
<dbReference type="InterPro" id="IPR023997">
    <property type="entry name" value="TonB-dep_OMP_SusC/RagA_CS"/>
</dbReference>
<dbReference type="Gene3D" id="2.40.170.20">
    <property type="entry name" value="TonB-dependent receptor, beta-barrel domain"/>
    <property type="match status" value="1"/>
</dbReference>
<dbReference type="Proteomes" id="UP000219559">
    <property type="component" value="Unassembled WGS sequence"/>
</dbReference>
<evidence type="ECO:0000256" key="7">
    <source>
        <dbReference type="PROSITE-ProRule" id="PRU01360"/>
    </source>
</evidence>
<keyword evidence="10" id="KW-1185">Reference proteome</keyword>
<evidence type="ECO:0000256" key="6">
    <source>
        <dbReference type="ARBA" id="ARBA00023237"/>
    </source>
</evidence>
<evidence type="ECO:0000256" key="2">
    <source>
        <dbReference type="ARBA" id="ARBA00022448"/>
    </source>
</evidence>
<comment type="similarity">
    <text evidence="7">Belongs to the TonB-dependent receptor family.</text>
</comment>
<dbReference type="NCBIfam" id="TIGR04057">
    <property type="entry name" value="SusC_RagA_signa"/>
    <property type="match status" value="1"/>
</dbReference>
<keyword evidence="4 7" id="KW-0812">Transmembrane</keyword>
<dbReference type="InterPro" id="IPR036942">
    <property type="entry name" value="Beta-barrel_TonB_sf"/>
</dbReference>
<dbReference type="RefSeq" id="WP_097443633.1">
    <property type="nucleotide sequence ID" value="NZ_NBWU01000008.1"/>
</dbReference>
<dbReference type="Pfam" id="PF07715">
    <property type="entry name" value="Plug"/>
    <property type="match status" value="1"/>
</dbReference>
<sequence>MEKLLSKGLLGIFVFFTGLGFAQTKSISGTITDSMGAPLPGTSVIVKGSTQGTSTDFDGNYEIEASPNDILVFSYVGFATQEIPVGTQTTMNVTLVEDAAALDEVVILGYGTQKKTNVTSAVTSVDSEELNQSSVANVSNALVGRLPGLFAAQRSGQPGSDASDLLIRGIGTTGNAAPLIIVDGVQRAFNQIDPNTIENITILKDASAAAVYGVRGANGVILITTKRGAKGKPTINYTTEITSTMPIETPQYLGSYDYAVLFNEAKRNEGKAELYTEEDLEKFRTGSDPITHPNTDWYADGLKSSAMQYQHNLSISGGSDRVTYFASGGVLTQDGLVEHVDFKRYNFRSNVDFQVTDNLKVSLDLGGRQEIRNSPSNSIGSYFNGLNRNAPTTTAYYPNGLPGLGFAGNNPIEQAKSGGYTEDTNNIFFGNIGFEYQIPKIDGLMLKGYMAVDRNFRFIKSVSNPYTLYEYNPANGEYIPTEFGQSRISETYRQGAPSSNSGTPDPTTTYNMTLNYDRLFGEKHQVTGLIGAEKAVHKSNYFTASRLDLTSQNLPQLDFGDAASAQNGGLAYNSSRLGYLARVTYAYDTKYLLEASFRYDASENFAKENRWGFFPSFSAGWRLTKEKFLSNIPNLDEFKIRGSWGRLGNDRISQFQFLDAFDFNGNYIIGGSPIAVIRPGVIPNTDVTWETATISNIGFDLEMFDHRLALEFDYFTKRTEDILEAPTRIVPDFVGASLPRENFGIVDNKGVEFVLSYRDHIGGFNYWAKANYTISKNEIVEIGEPESVPENLKRTGRAIGSQFGLVAEGLFQSQAKIDNHADQSGFGAIAPGDIKYKDVSGPDGTPDGIIDDNDRDFIGVTGRVPDAIFGLAFGFDYKGFDFSTQIQGAHDFNVYLAQEAAFPFFNGGKVLEQHLDRWTPQNTDAAYPRLLTEDTNNRVQSSFWMQDADYIRLKNVEVGYNFPSPVLDKLKLSQLRLYLSGLNLFTLSDIENFDPEAPSGRGSFYPQTQSYTLGLSIGF</sequence>
<dbReference type="AlphaFoldDB" id="A0A2A4G3K8"/>
<comment type="subcellular location">
    <subcellularLocation>
        <location evidence="1 7">Cell outer membrane</location>
        <topology evidence="1 7">Multi-pass membrane protein</topology>
    </subcellularLocation>
</comment>
<evidence type="ECO:0000256" key="1">
    <source>
        <dbReference type="ARBA" id="ARBA00004571"/>
    </source>
</evidence>
<dbReference type="Pfam" id="PF13715">
    <property type="entry name" value="CarbopepD_reg_2"/>
    <property type="match status" value="1"/>
</dbReference>
<evidence type="ECO:0000256" key="3">
    <source>
        <dbReference type="ARBA" id="ARBA00022452"/>
    </source>
</evidence>
<dbReference type="FunFam" id="2.170.130.10:FF:000003">
    <property type="entry name" value="SusC/RagA family TonB-linked outer membrane protein"/>
    <property type="match status" value="1"/>
</dbReference>
<dbReference type="InterPro" id="IPR023996">
    <property type="entry name" value="TonB-dep_OMP_SusC/RagA"/>
</dbReference>
<accession>A0A2A4G3K8</accession>
<dbReference type="Gene3D" id="2.60.40.1120">
    <property type="entry name" value="Carboxypeptidase-like, regulatory domain"/>
    <property type="match status" value="1"/>
</dbReference>